<dbReference type="Proteomes" id="UP000331127">
    <property type="component" value="Unassembled WGS sequence"/>
</dbReference>
<sequence>MNRPEDLLVDPRTMSRPEDLLIDPRAINRPEDLLVDSRAMNRPEDLLVDSRTGVLTALEPQARPPGVPRFWTGWGAAVSDTRRFAGWTADRHGFGAAIADPARARGAALGEAVERYCGNAIPGNLRVSSWRRLGEAALDPETIPLYSLAQYREPGFPFVPLTRDLEIAWTPATNLRTGASVLVPASMAWLDYFHGPRAAEPATHSLFYSGIAAGPSRRRAEQAALEELFERDATTIWWSSGADVETVSDPERVTATLGGDGPSVRLLVIPSQFGVPVMAAFLEDEGIVSFGSACRSTPDGAAAKALAEAFGLYSLTLQLADPDGEVWRAVAQGALAPHVFRPFRADRTYRDAFRLDYRDLTDLPAIAQLYLDPRMQGAPLDRLRAEPGPALADLPSADPATYVDRLAEAGLTAYSVDLTTSDIAAAGLSVVRVLVPGLVGNAPPAFPLRGGTRLYETPRLLGLTDRVLTEDDLFLHPLPLA</sequence>
<gene>
    <name evidence="2" type="ORF">Amac_058320</name>
</gene>
<feature type="domain" description="YcaO" evidence="1">
    <location>
        <begin position="93"/>
        <end position="481"/>
    </location>
</feature>
<dbReference type="Gene3D" id="3.30.1330.230">
    <property type="match status" value="1"/>
</dbReference>
<dbReference type="Gene3D" id="3.30.160.660">
    <property type="match status" value="1"/>
</dbReference>
<evidence type="ECO:0000259" key="1">
    <source>
        <dbReference type="PROSITE" id="PS51664"/>
    </source>
</evidence>
<accession>A0A5M3WSA7</accession>
<dbReference type="Pfam" id="PF02624">
    <property type="entry name" value="YcaO"/>
    <property type="match status" value="1"/>
</dbReference>
<dbReference type="RefSeq" id="WP_218041340.1">
    <property type="nucleotide sequence ID" value="NZ_BAAAHL010000012.1"/>
</dbReference>
<dbReference type="PANTHER" id="PTHR37809:SF1">
    <property type="entry name" value="RIBOSOMAL PROTEIN S12 METHYLTHIOTRANSFERASE ACCESSORY FACTOR YCAO"/>
    <property type="match status" value="1"/>
</dbReference>
<dbReference type="PROSITE" id="PS51664">
    <property type="entry name" value="YCAO"/>
    <property type="match status" value="1"/>
</dbReference>
<reference evidence="2 3" key="1">
    <citation type="submission" date="2019-10" db="EMBL/GenBank/DDBJ databases">
        <title>Whole genome shotgun sequence of Acrocarpospora macrocephala NBRC 16266.</title>
        <authorList>
            <person name="Ichikawa N."/>
            <person name="Kimura A."/>
            <person name="Kitahashi Y."/>
            <person name="Komaki H."/>
            <person name="Oguchi A."/>
        </authorList>
    </citation>
    <scope>NUCLEOTIDE SEQUENCE [LARGE SCALE GENOMIC DNA]</scope>
    <source>
        <strain evidence="2 3">NBRC 16266</strain>
    </source>
</reference>
<dbReference type="InterPro" id="IPR027624">
    <property type="entry name" value="TOMM_cyclo_SagD"/>
</dbReference>
<evidence type="ECO:0000313" key="3">
    <source>
        <dbReference type="Proteomes" id="UP000331127"/>
    </source>
</evidence>
<protein>
    <recommendedName>
        <fullName evidence="1">YcaO domain-containing protein</fullName>
    </recommendedName>
</protein>
<evidence type="ECO:0000313" key="2">
    <source>
        <dbReference type="EMBL" id="GES12235.1"/>
    </source>
</evidence>
<organism evidence="2 3">
    <name type="scientific">Acrocarpospora macrocephala</name>
    <dbReference type="NCBI Taxonomy" id="150177"/>
    <lineage>
        <taxon>Bacteria</taxon>
        <taxon>Bacillati</taxon>
        <taxon>Actinomycetota</taxon>
        <taxon>Actinomycetes</taxon>
        <taxon>Streptosporangiales</taxon>
        <taxon>Streptosporangiaceae</taxon>
        <taxon>Acrocarpospora</taxon>
    </lineage>
</organism>
<dbReference type="EMBL" id="BLAE01000035">
    <property type="protein sequence ID" value="GES12235.1"/>
    <property type="molecule type" value="Genomic_DNA"/>
</dbReference>
<name>A0A5M3WSA7_9ACTN</name>
<dbReference type="Gene3D" id="3.30.40.250">
    <property type="match status" value="1"/>
</dbReference>
<dbReference type="InterPro" id="IPR003776">
    <property type="entry name" value="YcaO-like_dom"/>
</dbReference>
<comment type="caution">
    <text evidence="2">The sequence shown here is derived from an EMBL/GenBank/DDBJ whole genome shotgun (WGS) entry which is preliminary data.</text>
</comment>
<keyword evidence="3" id="KW-1185">Reference proteome</keyword>
<dbReference type="NCBIfam" id="TIGR03604">
    <property type="entry name" value="TOMM_cyclo_SagD"/>
    <property type="match status" value="1"/>
</dbReference>
<proteinExistence type="predicted"/>
<dbReference type="AlphaFoldDB" id="A0A5M3WSA7"/>
<dbReference type="PANTHER" id="PTHR37809">
    <property type="entry name" value="RIBOSOMAL PROTEIN S12 METHYLTHIOTRANSFERASE ACCESSORY FACTOR YCAO"/>
    <property type="match status" value="1"/>
</dbReference>